<feature type="transmembrane region" description="Helical" evidence="2">
    <location>
        <begin position="90"/>
        <end position="110"/>
    </location>
</feature>
<proteinExistence type="predicted"/>
<keyword evidence="2" id="KW-0472">Membrane</keyword>
<organism evidence="4 5">
    <name type="scientific">Stratiformator vulcanicus</name>
    <dbReference type="NCBI Taxonomy" id="2527980"/>
    <lineage>
        <taxon>Bacteria</taxon>
        <taxon>Pseudomonadati</taxon>
        <taxon>Planctomycetota</taxon>
        <taxon>Planctomycetia</taxon>
        <taxon>Planctomycetales</taxon>
        <taxon>Planctomycetaceae</taxon>
        <taxon>Stratiformator</taxon>
    </lineage>
</organism>
<feature type="transmembrane region" description="Helical" evidence="2">
    <location>
        <begin position="57"/>
        <end position="78"/>
    </location>
</feature>
<dbReference type="SMART" id="SM00564">
    <property type="entry name" value="PQQ"/>
    <property type="match status" value="4"/>
</dbReference>
<feature type="compositionally biased region" description="Low complexity" evidence="1">
    <location>
        <begin position="1"/>
        <end position="14"/>
    </location>
</feature>
<evidence type="ECO:0000313" key="4">
    <source>
        <dbReference type="EMBL" id="QDT38199.1"/>
    </source>
</evidence>
<dbReference type="KEGG" id="svp:Pan189_25890"/>
<dbReference type="PANTHER" id="PTHR34512:SF30">
    <property type="entry name" value="OUTER MEMBRANE PROTEIN ASSEMBLY FACTOR BAMB"/>
    <property type="match status" value="1"/>
</dbReference>
<dbReference type="OrthoDB" id="7051554at2"/>
<gene>
    <name evidence="4" type="ORF">Pan189_25890</name>
</gene>
<dbReference type="AlphaFoldDB" id="A0A517R2U4"/>
<evidence type="ECO:0000256" key="2">
    <source>
        <dbReference type="SAM" id="Phobius"/>
    </source>
</evidence>
<evidence type="ECO:0000313" key="5">
    <source>
        <dbReference type="Proteomes" id="UP000317318"/>
    </source>
</evidence>
<reference evidence="4 5" key="1">
    <citation type="submission" date="2019-02" db="EMBL/GenBank/DDBJ databases">
        <title>Deep-cultivation of Planctomycetes and their phenomic and genomic characterization uncovers novel biology.</title>
        <authorList>
            <person name="Wiegand S."/>
            <person name="Jogler M."/>
            <person name="Boedeker C."/>
            <person name="Pinto D."/>
            <person name="Vollmers J."/>
            <person name="Rivas-Marin E."/>
            <person name="Kohn T."/>
            <person name="Peeters S.H."/>
            <person name="Heuer A."/>
            <person name="Rast P."/>
            <person name="Oberbeckmann S."/>
            <person name="Bunk B."/>
            <person name="Jeske O."/>
            <person name="Meyerdierks A."/>
            <person name="Storesund J.E."/>
            <person name="Kallscheuer N."/>
            <person name="Luecker S."/>
            <person name="Lage O.M."/>
            <person name="Pohl T."/>
            <person name="Merkel B.J."/>
            <person name="Hornburger P."/>
            <person name="Mueller R.-W."/>
            <person name="Bruemmer F."/>
            <person name="Labrenz M."/>
            <person name="Spormann A.M."/>
            <person name="Op den Camp H."/>
            <person name="Overmann J."/>
            <person name="Amann R."/>
            <person name="Jetten M.S.M."/>
            <person name="Mascher T."/>
            <person name="Medema M.H."/>
            <person name="Devos D.P."/>
            <person name="Kaster A.-K."/>
            <person name="Ovreas L."/>
            <person name="Rohde M."/>
            <person name="Galperin M.Y."/>
            <person name="Jogler C."/>
        </authorList>
    </citation>
    <scope>NUCLEOTIDE SEQUENCE [LARGE SCALE GENOMIC DNA]</scope>
    <source>
        <strain evidence="4 5">Pan189</strain>
    </source>
</reference>
<dbReference type="InterPro" id="IPR018391">
    <property type="entry name" value="PQQ_b-propeller_rpt"/>
</dbReference>
<keyword evidence="2" id="KW-1133">Transmembrane helix</keyword>
<feature type="region of interest" description="Disordered" evidence="1">
    <location>
        <begin position="1"/>
        <end position="27"/>
    </location>
</feature>
<name>A0A517R2U4_9PLAN</name>
<evidence type="ECO:0000256" key="1">
    <source>
        <dbReference type="SAM" id="MobiDB-lite"/>
    </source>
</evidence>
<dbReference type="PANTHER" id="PTHR34512">
    <property type="entry name" value="CELL SURFACE PROTEIN"/>
    <property type="match status" value="1"/>
</dbReference>
<sequence length="608" mass="66792">MATETTPPTDTLPEQTEKSSETGSSGRPLRRWPLVILLLLIPVCWYLQLAWETPPLTVMMMSFFGPLVVGAAVVVWWLFASRASWPEKLLALLGWSIVGAVPCFFLHPTMKGMGTMYNVIPTLLLAGGVSLLLFGGLPKTRSVITLLVIGLASAGWTLARSEGVTSDFRSELAWRWEPSAEEQYLASIERVDASDSEVSTDFEAAEFHWPEFRGPERDGKVHNVSIAEDWEANPPKLLWKSRIGPAWSSFAVAGPYLFTQEQRGDNEAVVCLQADTGEIVWAAEYESRFWEPVAGAGPRATPTVTAEGVFALGGSGLLHRLEPETGEVIWQVDIKNDADRDPEMPMPVWGFASSPLVHEGLVIVHAGGTGEGGVLAYDVESGELRWGAESGDHSYSSPQFARIAETDGILMICNEGVRFLDPADGSVLWNHRWPYDGYRVLQPVVDNDAVYISTGLGEGTRRLDVAEEDGDWSVDEAWTSRGMKPDFNDYIEHDGYIYGFDVAIFGCIDLETGKREWKGGRYGKGQAVLLTESNQILVLSEKGELVLLEANPDRHVELAKVPAIDGKTWNHPVVVGDRVYVRNAEEAACYVLPVSSEPKDTPAVAALR</sequence>
<evidence type="ECO:0000259" key="3">
    <source>
        <dbReference type="Pfam" id="PF13360"/>
    </source>
</evidence>
<dbReference type="InterPro" id="IPR011047">
    <property type="entry name" value="Quinoprotein_ADH-like_sf"/>
</dbReference>
<dbReference type="EMBL" id="CP036268">
    <property type="protein sequence ID" value="QDT38199.1"/>
    <property type="molecule type" value="Genomic_DNA"/>
</dbReference>
<dbReference type="InterPro" id="IPR015943">
    <property type="entry name" value="WD40/YVTN_repeat-like_dom_sf"/>
</dbReference>
<dbReference type="Pfam" id="PF13360">
    <property type="entry name" value="PQQ_2"/>
    <property type="match status" value="1"/>
</dbReference>
<feature type="domain" description="Pyrrolo-quinoline quinone repeat" evidence="3">
    <location>
        <begin position="269"/>
        <end position="518"/>
    </location>
</feature>
<dbReference type="InterPro" id="IPR002372">
    <property type="entry name" value="PQQ_rpt_dom"/>
</dbReference>
<dbReference type="Proteomes" id="UP000317318">
    <property type="component" value="Chromosome"/>
</dbReference>
<accession>A0A517R2U4</accession>
<dbReference type="RefSeq" id="WP_145364257.1">
    <property type="nucleotide sequence ID" value="NZ_CP036268.1"/>
</dbReference>
<feature type="transmembrane region" description="Helical" evidence="2">
    <location>
        <begin position="32"/>
        <end position="51"/>
    </location>
</feature>
<dbReference type="SUPFAM" id="SSF50998">
    <property type="entry name" value="Quinoprotein alcohol dehydrogenase-like"/>
    <property type="match status" value="1"/>
</dbReference>
<keyword evidence="5" id="KW-1185">Reference proteome</keyword>
<feature type="transmembrane region" description="Helical" evidence="2">
    <location>
        <begin position="116"/>
        <end position="135"/>
    </location>
</feature>
<dbReference type="Gene3D" id="2.130.10.10">
    <property type="entry name" value="YVTN repeat-like/Quinoprotein amine dehydrogenase"/>
    <property type="match status" value="1"/>
</dbReference>
<feature type="transmembrane region" description="Helical" evidence="2">
    <location>
        <begin position="142"/>
        <end position="159"/>
    </location>
</feature>
<keyword evidence="2" id="KW-0812">Transmembrane</keyword>
<protein>
    <submittedName>
        <fullName evidence="4">Outer membrane biogenesis protein BamB</fullName>
    </submittedName>
</protein>